<keyword evidence="6" id="KW-0378">Hydrolase</keyword>
<keyword evidence="9" id="KW-0539">Nucleus</keyword>
<dbReference type="SUPFAM" id="SSF47781">
    <property type="entry name" value="RuvA domain 2-like"/>
    <property type="match status" value="1"/>
</dbReference>
<dbReference type="GO" id="GO:0000014">
    <property type="term" value="F:single-stranded DNA endodeoxyribonuclease activity"/>
    <property type="evidence" value="ECO:0007669"/>
    <property type="project" value="TreeGrafter"/>
</dbReference>
<evidence type="ECO:0000259" key="13">
    <source>
        <dbReference type="SMART" id="SM00891"/>
    </source>
</evidence>
<comment type="similarity">
    <text evidence="2">Belongs to the XPF family.</text>
</comment>
<keyword evidence="4" id="KW-0255">Endonuclease</keyword>
<proteinExistence type="inferred from homology"/>
<evidence type="ECO:0000313" key="15">
    <source>
        <dbReference type="Proteomes" id="UP000183832"/>
    </source>
</evidence>
<evidence type="ECO:0000256" key="1">
    <source>
        <dbReference type="ARBA" id="ARBA00004123"/>
    </source>
</evidence>
<feature type="repeat" description="TPR" evidence="11">
    <location>
        <begin position="231"/>
        <end position="264"/>
    </location>
</feature>
<dbReference type="Proteomes" id="UP000183832">
    <property type="component" value="Unassembled WGS sequence"/>
</dbReference>
<dbReference type="SMART" id="SM00891">
    <property type="entry name" value="ERCC4"/>
    <property type="match status" value="1"/>
</dbReference>
<keyword evidence="8" id="KW-0234">DNA repair</keyword>
<dbReference type="GO" id="GO:0000110">
    <property type="term" value="C:nucleotide-excision repair factor 1 complex"/>
    <property type="evidence" value="ECO:0007669"/>
    <property type="project" value="TreeGrafter"/>
</dbReference>
<dbReference type="SUPFAM" id="SSF48452">
    <property type="entry name" value="TPR-like"/>
    <property type="match status" value="2"/>
</dbReference>
<evidence type="ECO:0000256" key="8">
    <source>
        <dbReference type="ARBA" id="ARBA00023204"/>
    </source>
</evidence>
<dbReference type="GO" id="GO:0000712">
    <property type="term" value="P:resolution of meiotic recombination intermediates"/>
    <property type="evidence" value="ECO:0007669"/>
    <property type="project" value="TreeGrafter"/>
</dbReference>
<feature type="region of interest" description="Disordered" evidence="12">
    <location>
        <begin position="527"/>
        <end position="559"/>
    </location>
</feature>
<dbReference type="EMBL" id="CVRI01000048">
    <property type="protein sequence ID" value="CRK98620.1"/>
    <property type="molecule type" value="Genomic_DNA"/>
</dbReference>
<dbReference type="NCBIfam" id="TIGR00596">
    <property type="entry name" value="rad1"/>
    <property type="match status" value="1"/>
</dbReference>
<dbReference type="STRING" id="568069.A0A1J1IGF4"/>
<dbReference type="Pfam" id="PF02732">
    <property type="entry name" value="ERCC4"/>
    <property type="match status" value="1"/>
</dbReference>
<dbReference type="InterPro" id="IPR011990">
    <property type="entry name" value="TPR-like_helical_dom_sf"/>
</dbReference>
<dbReference type="Gene3D" id="1.25.40.10">
    <property type="entry name" value="Tetratricopeptide repeat domain"/>
    <property type="match status" value="3"/>
</dbReference>
<feature type="domain" description="ERCC4" evidence="13">
    <location>
        <begin position="1295"/>
        <end position="1375"/>
    </location>
</feature>
<feature type="compositionally biased region" description="Basic and acidic residues" evidence="12">
    <location>
        <begin position="1073"/>
        <end position="1086"/>
    </location>
</feature>
<keyword evidence="3" id="KW-0540">Nuclease</keyword>
<dbReference type="Gene3D" id="1.10.150.20">
    <property type="entry name" value="5' to 3' exonuclease, C-terminal subdomain"/>
    <property type="match status" value="1"/>
</dbReference>
<evidence type="ECO:0000256" key="5">
    <source>
        <dbReference type="ARBA" id="ARBA00022763"/>
    </source>
</evidence>
<feature type="compositionally biased region" description="Basic and acidic residues" evidence="12">
    <location>
        <begin position="1258"/>
        <end position="1277"/>
    </location>
</feature>
<feature type="region of interest" description="Disordered" evidence="12">
    <location>
        <begin position="1066"/>
        <end position="1086"/>
    </location>
</feature>
<dbReference type="GO" id="GO:0003684">
    <property type="term" value="F:damaged DNA binding"/>
    <property type="evidence" value="ECO:0007669"/>
    <property type="project" value="TreeGrafter"/>
</dbReference>
<evidence type="ECO:0000256" key="4">
    <source>
        <dbReference type="ARBA" id="ARBA00022759"/>
    </source>
</evidence>
<dbReference type="InterPro" id="IPR010994">
    <property type="entry name" value="RuvA_2-like"/>
</dbReference>
<keyword evidence="7" id="KW-0238">DNA-binding</keyword>
<dbReference type="InterPro" id="IPR011335">
    <property type="entry name" value="Restrct_endonuc-II-like"/>
</dbReference>
<dbReference type="Gene3D" id="3.40.50.10130">
    <property type="match status" value="1"/>
</dbReference>
<dbReference type="InterPro" id="IPR006167">
    <property type="entry name" value="XPF"/>
</dbReference>
<evidence type="ECO:0000256" key="9">
    <source>
        <dbReference type="ARBA" id="ARBA00023242"/>
    </source>
</evidence>
<dbReference type="GO" id="GO:0003697">
    <property type="term" value="F:single-stranded DNA binding"/>
    <property type="evidence" value="ECO:0007669"/>
    <property type="project" value="InterPro"/>
</dbReference>
<dbReference type="InterPro" id="IPR006166">
    <property type="entry name" value="ERCC4_domain"/>
</dbReference>
<dbReference type="GO" id="GO:0000724">
    <property type="term" value="P:double-strand break repair via homologous recombination"/>
    <property type="evidence" value="ECO:0007669"/>
    <property type="project" value="TreeGrafter"/>
</dbReference>
<dbReference type="InterPro" id="IPR047520">
    <property type="entry name" value="XPF_nuclease"/>
</dbReference>
<comment type="subcellular location">
    <subcellularLocation>
        <location evidence="1">Nucleus</location>
    </subcellularLocation>
</comment>
<feature type="region of interest" description="Disordered" evidence="12">
    <location>
        <begin position="1258"/>
        <end position="1292"/>
    </location>
</feature>
<evidence type="ECO:0000256" key="6">
    <source>
        <dbReference type="ARBA" id="ARBA00022801"/>
    </source>
</evidence>
<evidence type="ECO:0000256" key="10">
    <source>
        <dbReference type="ARBA" id="ARBA00072370"/>
    </source>
</evidence>
<dbReference type="GO" id="GO:1901255">
    <property type="term" value="P:nucleotide-excision repair involved in interstrand cross-link repair"/>
    <property type="evidence" value="ECO:0007669"/>
    <property type="project" value="TreeGrafter"/>
</dbReference>
<evidence type="ECO:0000256" key="12">
    <source>
        <dbReference type="SAM" id="MobiDB-lite"/>
    </source>
</evidence>
<dbReference type="SUPFAM" id="SSF52980">
    <property type="entry name" value="Restriction endonuclease-like"/>
    <property type="match status" value="1"/>
</dbReference>
<accession>A0A1J1IGF4</accession>
<keyword evidence="11" id="KW-0802">TPR repeat</keyword>
<reference evidence="14 15" key="1">
    <citation type="submission" date="2015-04" db="EMBL/GenBank/DDBJ databases">
        <authorList>
            <person name="Syromyatnikov M.Y."/>
            <person name="Popov V.N."/>
        </authorList>
    </citation>
    <scope>NUCLEOTIDE SEQUENCE [LARGE SCALE GENOMIC DNA]</scope>
</reference>
<evidence type="ECO:0000256" key="2">
    <source>
        <dbReference type="ARBA" id="ARBA00010015"/>
    </source>
</evidence>
<evidence type="ECO:0000313" key="14">
    <source>
        <dbReference type="EMBL" id="CRK98620.1"/>
    </source>
</evidence>
<dbReference type="SMART" id="SM00028">
    <property type="entry name" value="TPR"/>
    <property type="match status" value="4"/>
</dbReference>
<keyword evidence="5" id="KW-0227">DNA damage</keyword>
<evidence type="ECO:0000256" key="11">
    <source>
        <dbReference type="PROSITE-ProRule" id="PRU00339"/>
    </source>
</evidence>
<dbReference type="Pfam" id="PF13181">
    <property type="entry name" value="TPR_8"/>
    <property type="match status" value="1"/>
</dbReference>
<dbReference type="InterPro" id="IPR019734">
    <property type="entry name" value="TPR_rpt"/>
</dbReference>
<name>A0A1J1IGF4_9DIPT</name>
<dbReference type="OrthoDB" id="361020at2759"/>
<sequence length="1540" mass="177953">MDQIKLNSLQQLMELYEEELYTNVSILAQFYLSNPSHFHLNQHEIFCVYVLNGNSLWEVKNYSEAQKQYEAAILFRRQLSKEPKFPQSLIEIFERFSEIELKFKIAKCMVENQQFKEAASILQAIPLKHRPPKINMLLVKIQHGESGTDKHLIANYKEVLRKLPLAFECIDGLINLGVKGTEVNSLIIDVSSTECFEWIHSYIRAASEMHNRKYAECVMTLVTIDSFKSNSKILAMMGEAFYFSGDYERANTYLRRAYEINPFMKHGIQKYAMLCDMFKKTRDLEQILRPSSTHPYEYTSENWFVMALYLYSCMKYEKAQYFINRVILQHQHRNVDALILNAKILHATKKSNEALISLRQALKYEPHRFEVHRWIIEILLNTDRGRDAQNQATKSLKLLGETPRTLTLTASTFLKNPISKDKAKMLLQKALEINEFYTKAVFFLAQILIDDKEHKAAIKLLEKTSAVVSNIKISLMLADLYAKSKNLSLALEYYTKVLNQDTTNRHALNGLMALESTNNTLDKALEVSSTTCGENDDSSAEVDQNGENSNRMKDDDDITMDIEIGESSKEASKEAKKMEDSDDENCLKEIIQIDEIVHHSGIESAKMLEFERQMFLDCVYNDGLVICGKGISYEKVLLNLFKVYVDPSNLVFVLNSDEYEEKYYTKLLDSPHVHQASSNSNEREKVYLSGGIQFISTQVLVLDLLKNRVPTELITGIFVLRAHQIIESCQEAFALRLYRQKNKTGFIKAFTMSAEAFTYGYGHVEKVMRNLFVRELYLWPRFHALIQKNLKAFEPTSIEFHIPMTQKMTQLQTNLLDLMNFLVKELKRINPNVDLEEVTVENCITKKFQKILQLQLDVIWHQLSAKTKLLIADLKVLRNLMFTTIYGDSVSLFSSLRKYRTSEYAMSNSGWTLLTAAEQVFKISKERVFNSKDEFDPEPCPKWKALSEILRVEIPADIKKNIKDDRIDFDKEKPIRVLVLCNEGKTCHQLNQYLTQGLERTLFWTAMKNDVSVQKLNSKYKAIHGGGSGIVGDAMNIEKLQLYPEKPTTSKTQKTEKVPLVMSLLKSRKRKNESHEEASKDEELKADELNDFQDDIDCFKDSYILTMSQKIDGNESFSANDFDLTQAENVEFEMCSNLSDQLNVTSIIANMQKPTVVIQTFRSDQLKMSSLDQTLQEMQPEYIVLYNSNVTAIRQIEIFEARLKRHPKRRLKVFVLMHSKTVEEQNFLTNLRREKKAFEMLIDTKRVMVVPEYQDGKTDVMDHARDEDGEKDEEKVSTRQAGGQNDVSKKKEPPRIIVDSREFRSELPCLIHKRGIEVVPLMITIGDYILSPDICVERKSISDLIGSLNSGRLYNQCQQMTRFYTKPILLIEFDQNRPFHLQGRYMLSRETEINNSEIMQKLQLLTIHFPKLRLVWSPSPYATAQLFEEIKLNKDQPDSTVAVQAGLDDPTQELEAITEKYNATVHDFLMKLPGINLKNVHSVMRKGKSLKDLLKLNENELSEMIGNSKDAKALHISLHNKLKPKQEDPKGKFKKTYKKF</sequence>
<dbReference type="CDD" id="cd20078">
    <property type="entry name" value="XPF_nuclease_XPF_euk"/>
    <property type="match status" value="1"/>
</dbReference>
<dbReference type="FunFam" id="3.40.50.10130:FF:000002">
    <property type="entry name" value="DNA repair endonuclease XPF"/>
    <property type="match status" value="1"/>
</dbReference>
<evidence type="ECO:0000256" key="3">
    <source>
        <dbReference type="ARBA" id="ARBA00022722"/>
    </source>
</evidence>
<dbReference type="PROSITE" id="PS50005">
    <property type="entry name" value="TPR"/>
    <property type="match status" value="1"/>
</dbReference>
<protein>
    <recommendedName>
        <fullName evidence="10">DNA repair endonuclease XPF</fullName>
    </recommendedName>
</protein>
<organism evidence="14 15">
    <name type="scientific">Clunio marinus</name>
    <dbReference type="NCBI Taxonomy" id="568069"/>
    <lineage>
        <taxon>Eukaryota</taxon>
        <taxon>Metazoa</taxon>
        <taxon>Ecdysozoa</taxon>
        <taxon>Arthropoda</taxon>
        <taxon>Hexapoda</taxon>
        <taxon>Insecta</taxon>
        <taxon>Pterygota</taxon>
        <taxon>Neoptera</taxon>
        <taxon>Endopterygota</taxon>
        <taxon>Diptera</taxon>
        <taxon>Nematocera</taxon>
        <taxon>Chironomoidea</taxon>
        <taxon>Chironomidae</taxon>
        <taxon>Clunio</taxon>
    </lineage>
</organism>
<dbReference type="PANTHER" id="PTHR10150:SF0">
    <property type="entry name" value="DNA REPAIR ENDONUCLEASE XPF"/>
    <property type="match status" value="1"/>
</dbReference>
<evidence type="ECO:0000256" key="7">
    <source>
        <dbReference type="ARBA" id="ARBA00023125"/>
    </source>
</evidence>
<gene>
    <name evidence="14" type="ORF">CLUMA_CG012006</name>
</gene>
<keyword evidence="15" id="KW-1185">Reference proteome</keyword>
<dbReference type="PANTHER" id="PTHR10150">
    <property type="entry name" value="DNA REPAIR ENDONUCLEASE XPF"/>
    <property type="match status" value="1"/>
</dbReference>